<dbReference type="SUPFAM" id="SSF48452">
    <property type="entry name" value="TPR-like"/>
    <property type="match status" value="1"/>
</dbReference>
<dbReference type="PANTHER" id="PTHR47936">
    <property type="entry name" value="PPR_LONG DOMAIN-CONTAINING PROTEIN"/>
    <property type="match status" value="1"/>
</dbReference>
<dbReference type="Proteomes" id="UP000652761">
    <property type="component" value="Unassembled WGS sequence"/>
</dbReference>
<gene>
    <name evidence="4" type="ORF">Taro_036442</name>
</gene>
<evidence type="ECO:0008006" key="6">
    <source>
        <dbReference type="Google" id="ProtNLM"/>
    </source>
</evidence>
<feature type="repeat" description="PPR" evidence="3">
    <location>
        <begin position="305"/>
        <end position="339"/>
    </location>
</feature>
<evidence type="ECO:0000313" key="5">
    <source>
        <dbReference type="Proteomes" id="UP000652761"/>
    </source>
</evidence>
<feature type="repeat" description="PPR" evidence="3">
    <location>
        <begin position="123"/>
        <end position="157"/>
    </location>
</feature>
<feature type="repeat" description="PPR" evidence="3">
    <location>
        <begin position="441"/>
        <end position="475"/>
    </location>
</feature>
<dbReference type="EMBL" id="NMUH01003076">
    <property type="protein sequence ID" value="MQM03660.1"/>
    <property type="molecule type" value="Genomic_DNA"/>
</dbReference>
<dbReference type="AlphaFoldDB" id="A0A843WLP2"/>
<feature type="repeat" description="PPR" evidence="3">
    <location>
        <begin position="546"/>
        <end position="580"/>
    </location>
</feature>
<feature type="repeat" description="PPR" evidence="3">
    <location>
        <begin position="270"/>
        <end position="304"/>
    </location>
</feature>
<evidence type="ECO:0000256" key="1">
    <source>
        <dbReference type="ARBA" id="ARBA00007626"/>
    </source>
</evidence>
<dbReference type="Pfam" id="PF01535">
    <property type="entry name" value="PPR"/>
    <property type="match status" value="4"/>
</dbReference>
<dbReference type="NCBIfam" id="TIGR00756">
    <property type="entry name" value="PPR"/>
    <property type="match status" value="10"/>
</dbReference>
<dbReference type="InterPro" id="IPR002885">
    <property type="entry name" value="PPR_rpt"/>
</dbReference>
<evidence type="ECO:0000313" key="4">
    <source>
        <dbReference type="EMBL" id="MQM03660.1"/>
    </source>
</evidence>
<organism evidence="4 5">
    <name type="scientific">Colocasia esculenta</name>
    <name type="common">Wild taro</name>
    <name type="synonym">Arum esculentum</name>
    <dbReference type="NCBI Taxonomy" id="4460"/>
    <lineage>
        <taxon>Eukaryota</taxon>
        <taxon>Viridiplantae</taxon>
        <taxon>Streptophyta</taxon>
        <taxon>Embryophyta</taxon>
        <taxon>Tracheophyta</taxon>
        <taxon>Spermatophyta</taxon>
        <taxon>Magnoliopsida</taxon>
        <taxon>Liliopsida</taxon>
        <taxon>Araceae</taxon>
        <taxon>Aroideae</taxon>
        <taxon>Colocasieae</taxon>
        <taxon>Colocasia</taxon>
    </lineage>
</organism>
<keyword evidence="5" id="KW-1185">Reference proteome</keyword>
<dbReference type="InterPro" id="IPR011990">
    <property type="entry name" value="TPR-like_helical_dom_sf"/>
</dbReference>
<feature type="repeat" description="PPR" evidence="3">
    <location>
        <begin position="650"/>
        <end position="684"/>
    </location>
</feature>
<protein>
    <recommendedName>
        <fullName evidence="6">Pentatricopeptide repeat-containing protein</fullName>
    </recommendedName>
</protein>
<evidence type="ECO:0000256" key="2">
    <source>
        <dbReference type="ARBA" id="ARBA00022737"/>
    </source>
</evidence>
<reference evidence="4" key="1">
    <citation type="submission" date="2017-07" db="EMBL/GenBank/DDBJ databases">
        <title>Taro Niue Genome Assembly and Annotation.</title>
        <authorList>
            <person name="Atibalentja N."/>
            <person name="Keating K."/>
            <person name="Fields C.J."/>
        </authorList>
    </citation>
    <scope>NUCLEOTIDE SEQUENCE</scope>
    <source>
        <strain evidence="4">Niue_2</strain>
        <tissue evidence="4">Leaf</tissue>
    </source>
</reference>
<proteinExistence type="inferred from homology"/>
<feature type="repeat" description="PPR" evidence="3">
    <location>
        <begin position="158"/>
        <end position="192"/>
    </location>
</feature>
<dbReference type="SMR" id="A0A843WLP2"/>
<comment type="caution">
    <text evidence="4">The sequence shown here is derived from an EMBL/GenBank/DDBJ whole genome shotgun (WGS) entry which is preliminary data.</text>
</comment>
<name>A0A843WLP2_COLES</name>
<dbReference type="PROSITE" id="PS51375">
    <property type="entry name" value="PPR"/>
    <property type="match status" value="10"/>
</dbReference>
<keyword evidence="2" id="KW-0677">Repeat</keyword>
<evidence type="ECO:0000256" key="3">
    <source>
        <dbReference type="PROSITE-ProRule" id="PRU00708"/>
    </source>
</evidence>
<comment type="similarity">
    <text evidence="1">Belongs to the PPR family. P subfamily.</text>
</comment>
<dbReference type="PANTHER" id="PTHR47936:SF1">
    <property type="entry name" value="PENTATRICOPEPTIDE REPEAT-CONTAINING PROTEIN GUN1, CHLOROPLASTIC"/>
    <property type="match status" value="1"/>
</dbReference>
<dbReference type="OrthoDB" id="185373at2759"/>
<feature type="repeat" description="PPR" evidence="3">
    <location>
        <begin position="685"/>
        <end position="719"/>
    </location>
</feature>
<accession>A0A843WLP2</accession>
<dbReference type="Gene3D" id="1.25.40.10">
    <property type="entry name" value="Tetratricopeptide repeat domain"/>
    <property type="match status" value="6"/>
</dbReference>
<feature type="repeat" description="PPR" evidence="3">
    <location>
        <begin position="511"/>
        <end position="545"/>
    </location>
</feature>
<dbReference type="Pfam" id="PF13041">
    <property type="entry name" value="PPR_2"/>
    <property type="match status" value="5"/>
</dbReference>
<feature type="repeat" description="PPR" evidence="3">
    <location>
        <begin position="235"/>
        <end position="269"/>
    </location>
</feature>
<sequence length="771" mass="86624">MALYPCAQMAPPAVTGASLEPYAAPVAKLFPLPRRSSLRLRLRCAGDGGAGKRRPASWTSYGGRIPPILRALETVRDVEEALKPWEDTLSNKERTIILKEQHRWERALEIFDWFEAKRCYELNVIHYNIVLRALGKARRWDLVARLWCEMQSRGVAPTNPTYGTLVDVCSKGGMEREALLWLADMYKRGLEPDEVTIGIVMQAHKKAGEFGEAQKLFEIWSSSVHDDSLEQGSFSSHTYNALIDLYGKAGQLKEASEVFAEMLKRGVVPNTVTFNTMIHICGNHGRLEEMAALLGKMEELQCRPDTRTYNILISVYVKADDIDAAAACLPRMKAAGIVPDIVSYRTLLYAFSIRNMAGEAEMLVMEIEQQGLEMDEFTQSALTRMYISVGMFEKSWLWFDKFQHEMSSECYAANIDAFGENGHLSLAERAFNCCMARGKLSVLVFNVMIKAYGIAKNFHKACEVFDSMEKYHFFPDKCAFNSIIQILCGADLPQKGVQYLRKMQEAGFIDSCVPYCSVMSSFARIGKLVEAEDLFNEMIGFGVQPDIIVFGTLINAFADVGSVHETRKYVDLMETAGFSVNSIICNSLIKLYTKIGCLQEAQKTFQLLQSLEDGPNLFASNCMIDLYSENAMVSEAEQVFHGLRQRGEANEFSFSMMINMYKKSGMFVKALAVAQEMRDMAPPSEALSYNSLIGLYTSDGRMKEASQLFLEMLRSGIKPNDSTFTLLGMGLIRRGAPKEAIRHLELARRRDAQAGLHAWKETICSIVGWNF</sequence>